<name>A0A381NUR7_9ZZZZ</name>
<comment type="similarity">
    <text evidence="1">Belongs to the UPF0145 family.</text>
</comment>
<dbReference type="Pfam" id="PF01906">
    <property type="entry name" value="YbjQ_1"/>
    <property type="match status" value="1"/>
</dbReference>
<sequence>MKLSTTENIPGAMITDSLGIARGSTVRTRNVGKDIMAAFKNLIGGEVAEYTRLQADAREEALQRMITDAENLGADAVICIRFQTSVMMAGASELLAYGTAVKTK</sequence>
<dbReference type="Gene3D" id="3.30.110.70">
    <property type="entry name" value="Hypothetical protein apc22750. Chain B"/>
    <property type="match status" value="1"/>
</dbReference>
<proteinExistence type="inferred from homology"/>
<dbReference type="InterPro" id="IPR002765">
    <property type="entry name" value="UPF0145_YbjQ-like"/>
</dbReference>
<organism evidence="2">
    <name type="scientific">marine metagenome</name>
    <dbReference type="NCBI Taxonomy" id="408172"/>
    <lineage>
        <taxon>unclassified sequences</taxon>
        <taxon>metagenomes</taxon>
        <taxon>ecological metagenomes</taxon>
    </lineage>
</organism>
<dbReference type="InterPro" id="IPR035439">
    <property type="entry name" value="UPF0145_dom_sf"/>
</dbReference>
<protein>
    <submittedName>
        <fullName evidence="2">Uncharacterized protein</fullName>
    </submittedName>
</protein>
<dbReference type="HAMAP" id="MF_00338">
    <property type="entry name" value="UPF0145"/>
    <property type="match status" value="1"/>
</dbReference>
<accession>A0A381NUR7</accession>
<dbReference type="EMBL" id="UINC01000614">
    <property type="protein sequence ID" value="SUZ58356.1"/>
    <property type="molecule type" value="Genomic_DNA"/>
</dbReference>
<evidence type="ECO:0000256" key="1">
    <source>
        <dbReference type="ARBA" id="ARBA00010751"/>
    </source>
</evidence>
<dbReference type="AlphaFoldDB" id="A0A381NUR7"/>
<gene>
    <name evidence="2" type="ORF">METZ01_LOCUS11210</name>
</gene>
<dbReference type="SUPFAM" id="SSF117782">
    <property type="entry name" value="YbjQ-like"/>
    <property type="match status" value="1"/>
</dbReference>
<reference evidence="2" key="1">
    <citation type="submission" date="2018-05" db="EMBL/GenBank/DDBJ databases">
        <authorList>
            <person name="Lanie J.A."/>
            <person name="Ng W.-L."/>
            <person name="Kazmierczak K.M."/>
            <person name="Andrzejewski T.M."/>
            <person name="Davidsen T.M."/>
            <person name="Wayne K.J."/>
            <person name="Tettelin H."/>
            <person name="Glass J.I."/>
            <person name="Rusch D."/>
            <person name="Podicherti R."/>
            <person name="Tsui H.-C.T."/>
            <person name="Winkler M.E."/>
        </authorList>
    </citation>
    <scope>NUCLEOTIDE SEQUENCE</scope>
</reference>
<evidence type="ECO:0000313" key="2">
    <source>
        <dbReference type="EMBL" id="SUZ58356.1"/>
    </source>
</evidence>
<dbReference type="PANTHER" id="PTHR34068:SF2">
    <property type="entry name" value="UPF0145 PROTEIN SCO3412"/>
    <property type="match status" value="1"/>
</dbReference>
<dbReference type="PANTHER" id="PTHR34068">
    <property type="entry name" value="UPF0145 PROTEIN YBJQ"/>
    <property type="match status" value="1"/>
</dbReference>